<dbReference type="EMBL" id="POTW01000027">
    <property type="protein sequence ID" value="PZF83237.1"/>
    <property type="molecule type" value="Genomic_DNA"/>
</dbReference>
<sequence length="59" mass="6486">MMSIYTPTTATVRASYGDYVAQLGSISYKEAQAGFDRWLESVLDDPGRARARLSELKAA</sequence>
<dbReference type="AlphaFoldDB" id="A0A2W2C5B3"/>
<dbReference type="Proteomes" id="UP000248764">
    <property type="component" value="Unassembled WGS sequence"/>
</dbReference>
<keyword evidence="2" id="KW-1185">Reference proteome</keyword>
<evidence type="ECO:0000313" key="1">
    <source>
        <dbReference type="EMBL" id="PZF83237.1"/>
    </source>
</evidence>
<name>A0A2W2C5B3_9ACTN</name>
<gene>
    <name evidence="1" type="ORF">C1I92_13245</name>
</gene>
<accession>A0A2W2C5B3</accession>
<organism evidence="1 2">
    <name type="scientific">Jiangella anatolica</name>
    <dbReference type="NCBI Taxonomy" id="2670374"/>
    <lineage>
        <taxon>Bacteria</taxon>
        <taxon>Bacillati</taxon>
        <taxon>Actinomycetota</taxon>
        <taxon>Actinomycetes</taxon>
        <taxon>Jiangellales</taxon>
        <taxon>Jiangellaceae</taxon>
        <taxon>Jiangella</taxon>
    </lineage>
</organism>
<comment type="caution">
    <text evidence="1">The sequence shown here is derived from an EMBL/GenBank/DDBJ whole genome shotgun (WGS) entry which is preliminary data.</text>
</comment>
<reference evidence="1 2" key="1">
    <citation type="submission" date="2018-01" db="EMBL/GenBank/DDBJ databases">
        <title>Draft genome sequence of Jiangella sp. GTF31.</title>
        <authorList>
            <person name="Sahin N."/>
            <person name="Ay H."/>
            <person name="Saygin H."/>
        </authorList>
    </citation>
    <scope>NUCLEOTIDE SEQUENCE [LARGE SCALE GENOMIC DNA]</scope>
    <source>
        <strain evidence="1 2">GTF31</strain>
    </source>
</reference>
<protein>
    <submittedName>
        <fullName evidence="1">Uncharacterized protein</fullName>
    </submittedName>
</protein>
<proteinExistence type="predicted"/>
<evidence type="ECO:0000313" key="2">
    <source>
        <dbReference type="Proteomes" id="UP000248764"/>
    </source>
</evidence>